<dbReference type="Pfam" id="PF05175">
    <property type="entry name" value="MTS"/>
    <property type="match status" value="1"/>
</dbReference>
<evidence type="ECO:0000259" key="7">
    <source>
        <dbReference type="Pfam" id="PF17827"/>
    </source>
</evidence>
<keyword evidence="3 8" id="KW-0808">Transferase</keyword>
<feature type="domain" description="Methyltransferase small" evidence="6">
    <location>
        <begin position="114"/>
        <end position="198"/>
    </location>
</feature>
<keyword evidence="4" id="KW-0949">S-adenosyl-L-methionine</keyword>
<organism evidence="8 9">
    <name type="scientific">Thermoflavifilum aggregans</name>
    <dbReference type="NCBI Taxonomy" id="454188"/>
    <lineage>
        <taxon>Bacteria</taxon>
        <taxon>Pseudomonadati</taxon>
        <taxon>Bacteroidota</taxon>
        <taxon>Chitinophagia</taxon>
        <taxon>Chitinophagales</taxon>
        <taxon>Chitinophagaceae</taxon>
        <taxon>Thermoflavifilum</taxon>
    </lineage>
</organism>
<dbReference type="EMBL" id="PGFG01000001">
    <property type="protein sequence ID" value="PJJ76200.1"/>
    <property type="molecule type" value="Genomic_DNA"/>
</dbReference>
<dbReference type="CDD" id="cd02440">
    <property type="entry name" value="AdoMet_MTases"/>
    <property type="match status" value="1"/>
</dbReference>
<evidence type="ECO:0000256" key="4">
    <source>
        <dbReference type="ARBA" id="ARBA00022691"/>
    </source>
</evidence>
<dbReference type="InterPro" id="IPR002052">
    <property type="entry name" value="DNA_methylase_N6_adenine_CS"/>
</dbReference>
<dbReference type="InterPro" id="IPR029063">
    <property type="entry name" value="SAM-dependent_MTases_sf"/>
</dbReference>
<dbReference type="GO" id="GO:0102559">
    <property type="term" value="F:peptide chain release factor N(5)-glutamine methyltransferase activity"/>
    <property type="evidence" value="ECO:0007669"/>
    <property type="project" value="UniProtKB-EC"/>
</dbReference>
<keyword evidence="2 8" id="KW-0489">Methyltransferase</keyword>
<sequence length="287" mass="33389">MTLREALEQGKQQVINSRHYDMREARVVCEWLMEALLGWNKTQQLLHEIYSLSASQEHQWNQWIQRAAQGEPVQYILGKAWFCGMEWKVTPDVLIPRPETEQLVNWVVEEHRHDQVSILDIGTGSGCIAISLQHHMPQAKVYALDVDEKALQVARENAIHHQSPVFFIQADILCPDTWKELPETEIIVSNPPYVSIAEREQMSIRVTQYEPAKALFVQDQDPLLFYRAIAGFIQNRKKPAELYLEIHEERAQEVAGLLHVAKFSAIQIRKDWFGKNRMIKAEYFNHP</sequence>
<dbReference type="PANTHER" id="PTHR18895:SF74">
    <property type="entry name" value="MTRF1L RELEASE FACTOR GLUTAMINE METHYLTRANSFERASE"/>
    <property type="match status" value="1"/>
</dbReference>
<evidence type="ECO:0000256" key="2">
    <source>
        <dbReference type="ARBA" id="ARBA00022603"/>
    </source>
</evidence>
<comment type="caution">
    <text evidence="8">The sequence shown here is derived from an EMBL/GenBank/DDBJ whole genome shotgun (WGS) entry which is preliminary data.</text>
</comment>
<dbReference type="SUPFAM" id="SSF53335">
    <property type="entry name" value="S-adenosyl-L-methionine-dependent methyltransferases"/>
    <property type="match status" value="1"/>
</dbReference>
<proteinExistence type="predicted"/>
<evidence type="ECO:0000313" key="9">
    <source>
        <dbReference type="Proteomes" id="UP000230000"/>
    </source>
</evidence>
<dbReference type="InterPro" id="IPR040758">
    <property type="entry name" value="PrmC_N"/>
</dbReference>
<feature type="domain" description="Release factor glutamine methyltransferase N-terminal" evidence="7">
    <location>
        <begin position="22"/>
        <end position="78"/>
    </location>
</feature>
<keyword evidence="9" id="KW-1185">Reference proteome</keyword>
<evidence type="ECO:0000313" key="8">
    <source>
        <dbReference type="EMBL" id="PJJ76200.1"/>
    </source>
</evidence>
<name>A0A2M9CWB4_9BACT</name>
<reference evidence="8 9" key="1">
    <citation type="submission" date="2017-11" db="EMBL/GenBank/DDBJ databases">
        <title>Genomic Encyclopedia of Archaeal and Bacterial Type Strains, Phase II (KMG-II): From Individual Species to Whole Genera.</title>
        <authorList>
            <person name="Goeker M."/>
        </authorList>
    </citation>
    <scope>NUCLEOTIDE SEQUENCE [LARGE SCALE GENOMIC DNA]</scope>
    <source>
        <strain evidence="8 9">DSM 27268</strain>
    </source>
</reference>
<dbReference type="EC" id="2.1.1.297" evidence="1"/>
<dbReference type="PROSITE" id="PS00092">
    <property type="entry name" value="N6_MTASE"/>
    <property type="match status" value="1"/>
</dbReference>
<dbReference type="RefSeq" id="WP_100314717.1">
    <property type="nucleotide sequence ID" value="NZ_PGFG01000001.1"/>
</dbReference>
<dbReference type="Proteomes" id="UP000230000">
    <property type="component" value="Unassembled WGS sequence"/>
</dbReference>
<evidence type="ECO:0000256" key="3">
    <source>
        <dbReference type="ARBA" id="ARBA00022679"/>
    </source>
</evidence>
<dbReference type="InterPro" id="IPR007848">
    <property type="entry name" value="Small_mtfrase_dom"/>
</dbReference>
<dbReference type="GO" id="GO:0032259">
    <property type="term" value="P:methylation"/>
    <property type="evidence" value="ECO:0007669"/>
    <property type="project" value="UniProtKB-KW"/>
</dbReference>
<dbReference type="Pfam" id="PF17827">
    <property type="entry name" value="PrmC_N"/>
    <property type="match status" value="1"/>
</dbReference>
<evidence type="ECO:0000256" key="5">
    <source>
        <dbReference type="ARBA" id="ARBA00048391"/>
    </source>
</evidence>
<dbReference type="InterPro" id="IPR019874">
    <property type="entry name" value="RF_methyltr_PrmC"/>
</dbReference>
<dbReference type="GO" id="GO:0003676">
    <property type="term" value="F:nucleic acid binding"/>
    <property type="evidence" value="ECO:0007669"/>
    <property type="project" value="InterPro"/>
</dbReference>
<evidence type="ECO:0000256" key="1">
    <source>
        <dbReference type="ARBA" id="ARBA00012771"/>
    </source>
</evidence>
<dbReference type="InterPro" id="IPR004556">
    <property type="entry name" value="HemK-like"/>
</dbReference>
<accession>A0A2M9CWB4</accession>
<dbReference type="OrthoDB" id="9800643at2"/>
<dbReference type="PANTHER" id="PTHR18895">
    <property type="entry name" value="HEMK METHYLTRANSFERASE"/>
    <property type="match status" value="1"/>
</dbReference>
<evidence type="ECO:0000259" key="6">
    <source>
        <dbReference type="Pfam" id="PF05175"/>
    </source>
</evidence>
<dbReference type="Gene3D" id="3.40.50.150">
    <property type="entry name" value="Vaccinia Virus protein VP39"/>
    <property type="match status" value="1"/>
</dbReference>
<protein>
    <recommendedName>
        <fullName evidence="1">peptide chain release factor N(5)-glutamine methyltransferase</fullName>
        <ecNumber evidence="1">2.1.1.297</ecNumber>
    </recommendedName>
</protein>
<dbReference type="InterPro" id="IPR050320">
    <property type="entry name" value="N5-glutamine_MTase"/>
</dbReference>
<dbReference type="AlphaFoldDB" id="A0A2M9CWB4"/>
<comment type="catalytic activity">
    <reaction evidence="5">
        <text>L-glutaminyl-[peptide chain release factor] + S-adenosyl-L-methionine = N(5)-methyl-L-glutaminyl-[peptide chain release factor] + S-adenosyl-L-homocysteine + H(+)</text>
        <dbReference type="Rhea" id="RHEA:42896"/>
        <dbReference type="Rhea" id="RHEA-COMP:10271"/>
        <dbReference type="Rhea" id="RHEA-COMP:10272"/>
        <dbReference type="ChEBI" id="CHEBI:15378"/>
        <dbReference type="ChEBI" id="CHEBI:30011"/>
        <dbReference type="ChEBI" id="CHEBI:57856"/>
        <dbReference type="ChEBI" id="CHEBI:59789"/>
        <dbReference type="ChEBI" id="CHEBI:61891"/>
        <dbReference type="EC" id="2.1.1.297"/>
    </reaction>
</comment>
<gene>
    <name evidence="8" type="ORF">BXY57_1807</name>
</gene>
<dbReference type="Gene3D" id="1.10.8.10">
    <property type="entry name" value="DNA helicase RuvA subunit, C-terminal domain"/>
    <property type="match status" value="1"/>
</dbReference>
<dbReference type="NCBIfam" id="TIGR03534">
    <property type="entry name" value="RF_mod_PrmC"/>
    <property type="match status" value="1"/>
</dbReference>
<dbReference type="NCBIfam" id="TIGR00536">
    <property type="entry name" value="hemK_fam"/>
    <property type="match status" value="1"/>
</dbReference>